<dbReference type="NCBIfam" id="TIGR00168">
    <property type="entry name" value="infC"/>
    <property type="match status" value="1"/>
</dbReference>
<dbReference type="Proteomes" id="UP000636800">
    <property type="component" value="Unassembled WGS sequence"/>
</dbReference>
<keyword evidence="3" id="KW-0648">Protein biosynthesis</keyword>
<evidence type="ECO:0000313" key="8">
    <source>
        <dbReference type="Proteomes" id="UP000636800"/>
    </source>
</evidence>
<dbReference type="Gene3D" id="3.10.20.80">
    <property type="entry name" value="Translation initiation factor 3 (IF-3), N-terminal domain"/>
    <property type="match status" value="1"/>
</dbReference>
<dbReference type="EMBL" id="JADCNL010000009">
    <property type="protein sequence ID" value="KAG0466761.1"/>
    <property type="molecule type" value="Genomic_DNA"/>
</dbReference>
<dbReference type="Pfam" id="PF05198">
    <property type="entry name" value="IF3_N"/>
    <property type="match status" value="1"/>
</dbReference>
<dbReference type="InterPro" id="IPR001288">
    <property type="entry name" value="Translation_initiation_fac_3"/>
</dbReference>
<evidence type="ECO:0000259" key="5">
    <source>
        <dbReference type="Pfam" id="PF00707"/>
    </source>
</evidence>
<dbReference type="GO" id="GO:0005737">
    <property type="term" value="C:cytoplasm"/>
    <property type="evidence" value="ECO:0007669"/>
    <property type="project" value="UniProtKB-ARBA"/>
</dbReference>
<evidence type="ECO:0000256" key="1">
    <source>
        <dbReference type="ARBA" id="ARBA00005439"/>
    </source>
</evidence>
<dbReference type="PANTHER" id="PTHR10938">
    <property type="entry name" value="TRANSLATION INITIATION FACTOR IF-3"/>
    <property type="match status" value="1"/>
</dbReference>
<feature type="domain" description="Translation initiation factor 3 N-terminal" evidence="6">
    <location>
        <begin position="91"/>
        <end position="157"/>
    </location>
</feature>
<feature type="compositionally biased region" description="Low complexity" evidence="4">
    <location>
        <begin position="65"/>
        <end position="79"/>
    </location>
</feature>
<accession>A0A835Q5J2</accession>
<evidence type="ECO:0000259" key="6">
    <source>
        <dbReference type="Pfam" id="PF05198"/>
    </source>
</evidence>
<dbReference type="FunFam" id="3.30.110.10:FF:000003">
    <property type="entry name" value="Translation initiation factor IF-3"/>
    <property type="match status" value="1"/>
</dbReference>
<dbReference type="InterPro" id="IPR036787">
    <property type="entry name" value="T_IF-3_N_sf"/>
</dbReference>
<keyword evidence="2" id="KW-0396">Initiation factor</keyword>
<protein>
    <recommendedName>
        <fullName evidence="9">Translation initiation factor IF-3</fullName>
    </recommendedName>
</protein>
<feature type="region of interest" description="Disordered" evidence="4">
    <location>
        <begin position="59"/>
        <end position="82"/>
    </location>
</feature>
<name>A0A835Q5J2_VANPL</name>
<comment type="similarity">
    <text evidence="1">Belongs to the IF-3 family.</text>
</comment>
<dbReference type="GO" id="GO:0032790">
    <property type="term" value="P:ribosome disassembly"/>
    <property type="evidence" value="ECO:0007669"/>
    <property type="project" value="TreeGrafter"/>
</dbReference>
<dbReference type="Gene3D" id="3.30.110.10">
    <property type="entry name" value="Translation initiation factor 3 (IF-3), C-terminal domain"/>
    <property type="match status" value="1"/>
</dbReference>
<dbReference type="OrthoDB" id="784579at2759"/>
<evidence type="ECO:0000256" key="4">
    <source>
        <dbReference type="SAM" id="MobiDB-lite"/>
    </source>
</evidence>
<dbReference type="Pfam" id="PF00707">
    <property type="entry name" value="IF3_C"/>
    <property type="match status" value="1"/>
</dbReference>
<evidence type="ECO:0000256" key="3">
    <source>
        <dbReference type="ARBA" id="ARBA00022917"/>
    </source>
</evidence>
<dbReference type="AlphaFoldDB" id="A0A835Q5J2"/>
<proteinExistence type="inferred from homology"/>
<dbReference type="SUPFAM" id="SSF54364">
    <property type="entry name" value="Translation initiation factor IF3, N-terminal domain"/>
    <property type="match status" value="1"/>
</dbReference>
<evidence type="ECO:0000313" key="7">
    <source>
        <dbReference type="EMBL" id="KAG0466761.1"/>
    </source>
</evidence>
<gene>
    <name evidence="7" type="ORF">HPP92_018341</name>
</gene>
<keyword evidence="8" id="KW-1185">Reference proteome</keyword>
<dbReference type="InterPro" id="IPR019815">
    <property type="entry name" value="Translation_initiation_fac_3_C"/>
</dbReference>
<dbReference type="GO" id="GO:0043022">
    <property type="term" value="F:ribosome binding"/>
    <property type="evidence" value="ECO:0007669"/>
    <property type="project" value="TreeGrafter"/>
</dbReference>
<dbReference type="InterPro" id="IPR019814">
    <property type="entry name" value="Translation_initiation_fac_3_N"/>
</dbReference>
<dbReference type="InterPro" id="IPR036788">
    <property type="entry name" value="T_IF-3_C_sf"/>
</dbReference>
<comment type="caution">
    <text evidence="7">The sequence shown here is derived from an EMBL/GenBank/DDBJ whole genome shotgun (WGS) entry which is preliminary data.</text>
</comment>
<evidence type="ECO:0008006" key="9">
    <source>
        <dbReference type="Google" id="ProtNLM"/>
    </source>
</evidence>
<dbReference type="SUPFAM" id="SSF55200">
    <property type="entry name" value="Translation initiation factor IF3, C-terminal domain"/>
    <property type="match status" value="1"/>
</dbReference>
<feature type="domain" description="Translation initiation factor 3 C-terminal" evidence="5">
    <location>
        <begin position="168"/>
        <end position="251"/>
    </location>
</feature>
<organism evidence="7 8">
    <name type="scientific">Vanilla planifolia</name>
    <name type="common">Vanilla</name>
    <dbReference type="NCBI Taxonomy" id="51239"/>
    <lineage>
        <taxon>Eukaryota</taxon>
        <taxon>Viridiplantae</taxon>
        <taxon>Streptophyta</taxon>
        <taxon>Embryophyta</taxon>
        <taxon>Tracheophyta</taxon>
        <taxon>Spermatophyta</taxon>
        <taxon>Magnoliopsida</taxon>
        <taxon>Liliopsida</taxon>
        <taxon>Asparagales</taxon>
        <taxon>Orchidaceae</taxon>
        <taxon>Vanilloideae</taxon>
        <taxon>Vanilleae</taxon>
        <taxon>Vanilla</taxon>
    </lineage>
</organism>
<sequence length="275" mass="30745">MAGIAGPCCTIASKLSCVAGAYLPAKSVSNAPLLMYFCKHPQGRLRLMTRMAVAPLDNGGYRPMSSGGSRRNSGNEQSSDSIYDPALDLDRIVSDSVRLLDENQNLVGIVSKRDAIRMADEAELILAVLSADPPVLRLFESEDYKKYKFEQRRRKKMQMKRSTANRADLKELKMGYNIDSHDYSVRLKAAQRFLKDGDKVKIIVSLKGRETNFRNMAIELIRRFQNDVGELAQEESKNFNEKSLYVILMPNKAALQKAQQQAKKPPSVAEVPASV</sequence>
<dbReference type="PANTHER" id="PTHR10938:SF0">
    <property type="entry name" value="TRANSLATION INITIATION FACTOR IF-3, MITOCHONDRIAL"/>
    <property type="match status" value="1"/>
</dbReference>
<reference evidence="7 8" key="1">
    <citation type="journal article" date="2020" name="Nat. Food">
        <title>A phased Vanilla planifolia genome enables genetic improvement of flavour and production.</title>
        <authorList>
            <person name="Hasing T."/>
            <person name="Tang H."/>
            <person name="Brym M."/>
            <person name="Khazi F."/>
            <person name="Huang T."/>
            <person name="Chambers A.H."/>
        </authorList>
    </citation>
    <scope>NUCLEOTIDE SEQUENCE [LARGE SCALE GENOMIC DNA]</scope>
    <source>
        <tissue evidence="7">Leaf</tissue>
    </source>
</reference>
<evidence type="ECO:0000256" key="2">
    <source>
        <dbReference type="ARBA" id="ARBA00022540"/>
    </source>
</evidence>
<dbReference type="GO" id="GO:0003743">
    <property type="term" value="F:translation initiation factor activity"/>
    <property type="evidence" value="ECO:0007669"/>
    <property type="project" value="UniProtKB-KW"/>
</dbReference>